<evidence type="ECO:0000313" key="2">
    <source>
        <dbReference type="EMBL" id="OIW32942.1"/>
    </source>
</evidence>
<feature type="domain" description="DUF1308" evidence="1">
    <location>
        <begin position="317"/>
        <end position="405"/>
    </location>
</feature>
<reference evidence="2 3" key="1">
    <citation type="submission" date="2016-10" db="EMBL/GenBank/DDBJ databases">
        <title>Draft genome sequence of Coniochaeta ligniaria NRRL30616, a lignocellulolytic fungus for bioabatement of inhibitors in plant biomass hydrolysates.</title>
        <authorList>
            <consortium name="DOE Joint Genome Institute"/>
            <person name="Jimenez D.J."/>
            <person name="Hector R.E."/>
            <person name="Riley R."/>
            <person name="Sun H."/>
            <person name="Grigoriev I.V."/>
            <person name="Van Elsas J.D."/>
            <person name="Nichols N.N."/>
        </authorList>
    </citation>
    <scope>NUCLEOTIDE SEQUENCE [LARGE SCALE GENOMIC DNA]</scope>
    <source>
        <strain evidence="2 3">NRRL 30616</strain>
    </source>
</reference>
<dbReference type="STRING" id="1408157.A0A1J7IZM6"/>
<dbReference type="InParanoid" id="A0A1J7IZM6"/>
<proteinExistence type="predicted"/>
<dbReference type="EMBL" id="KV875094">
    <property type="protein sequence ID" value="OIW32942.1"/>
    <property type="molecule type" value="Genomic_DNA"/>
</dbReference>
<dbReference type="PANTHER" id="PTHR13379">
    <property type="entry name" value="UNCHARACTERIZED DUF1308"/>
    <property type="match status" value="1"/>
</dbReference>
<accession>A0A1J7IZM6</accession>
<evidence type="ECO:0000259" key="1">
    <source>
        <dbReference type="Pfam" id="PF07000"/>
    </source>
</evidence>
<name>A0A1J7IZM6_9PEZI</name>
<keyword evidence="3" id="KW-1185">Reference proteome</keyword>
<protein>
    <recommendedName>
        <fullName evidence="1">DUF1308 domain-containing protein</fullName>
    </recommendedName>
</protein>
<dbReference type="OrthoDB" id="441890at2759"/>
<dbReference type="AlphaFoldDB" id="A0A1J7IZM6"/>
<organism evidence="2 3">
    <name type="scientific">Coniochaeta ligniaria NRRL 30616</name>
    <dbReference type="NCBI Taxonomy" id="1408157"/>
    <lineage>
        <taxon>Eukaryota</taxon>
        <taxon>Fungi</taxon>
        <taxon>Dikarya</taxon>
        <taxon>Ascomycota</taxon>
        <taxon>Pezizomycotina</taxon>
        <taxon>Sordariomycetes</taxon>
        <taxon>Sordariomycetidae</taxon>
        <taxon>Coniochaetales</taxon>
        <taxon>Coniochaetaceae</taxon>
        <taxon>Coniochaeta</taxon>
    </lineage>
</organism>
<dbReference type="Pfam" id="PF07000">
    <property type="entry name" value="DUF1308"/>
    <property type="match status" value="1"/>
</dbReference>
<dbReference type="InterPro" id="IPR010733">
    <property type="entry name" value="DUF1308"/>
</dbReference>
<gene>
    <name evidence="2" type="ORF">CONLIGDRAFT_156663</name>
</gene>
<dbReference type="PANTHER" id="PTHR13379:SF0">
    <property type="entry name" value="UPF0415 PROTEIN C7ORF25"/>
    <property type="match status" value="1"/>
</dbReference>
<sequence>MDRQNDEIETLQTLLDQACAKAEDILRRTASLLSEFLSLRSVFQQCHDSHQRHSTVNGLPGLKGLVTSVTTEHAAVKRLLEELRAQLSAQDRSTLSTQDKDDFRRVETLKQTCERLDCSNIYSEEAAWDVVKRCSGLEQLASKFSLHTTIGPCSLCKGKKCPPKGKQDSKSVVHVDAVVNGGAEWLRIIGLGERRLLHEMAEMGWDWGASDESSGDDDDDDCEVSVAVILRQLVAAARANRHNYRPPSLHIVFTRVAEGSDSEIDRLIRKLRSIPKHGVEIRVDCSNSEFLTSPSPPLETALRNLVTEDLSDITSTVNLDCSILVALASDVTHSAIEKQTWHRWDVASQIDEEKKVGSTLVKALYPVLRSRRLVCTAKAAERFWTIVDTLATATEAARAELILPKAGNTEKTSEELLAELQTLSINPVDPNLRLPIEVVTPVDLTTEGRDLATDNEPRRLPRSAELISTVASDLNRDIILYGWLHQITTVTANNSLAKQIRLLVEEQRTDDDQAGPSIRVFPFTRALATKGRPARSELS</sequence>
<evidence type="ECO:0000313" key="3">
    <source>
        <dbReference type="Proteomes" id="UP000182658"/>
    </source>
</evidence>
<dbReference type="Proteomes" id="UP000182658">
    <property type="component" value="Unassembled WGS sequence"/>
</dbReference>